<protein>
    <submittedName>
        <fullName evidence="2">Jg22724 protein</fullName>
    </submittedName>
</protein>
<dbReference type="Proteomes" id="UP000838756">
    <property type="component" value="Unassembled WGS sequence"/>
</dbReference>
<evidence type="ECO:0000313" key="2">
    <source>
        <dbReference type="EMBL" id="CAH2217632.1"/>
    </source>
</evidence>
<dbReference type="EMBL" id="CAKXAJ010018333">
    <property type="protein sequence ID" value="CAH2217632.1"/>
    <property type="molecule type" value="Genomic_DNA"/>
</dbReference>
<keyword evidence="3" id="KW-1185">Reference proteome</keyword>
<proteinExistence type="predicted"/>
<gene>
    <name evidence="2" type="primary">jg22724</name>
    <name evidence="2" type="ORF">PAEG_LOCUS5517</name>
</gene>
<reference evidence="2" key="1">
    <citation type="submission" date="2022-03" db="EMBL/GenBank/DDBJ databases">
        <authorList>
            <person name="Lindestad O."/>
        </authorList>
    </citation>
    <scope>NUCLEOTIDE SEQUENCE</scope>
</reference>
<evidence type="ECO:0000313" key="3">
    <source>
        <dbReference type="Proteomes" id="UP000838756"/>
    </source>
</evidence>
<comment type="caution">
    <text evidence="2">The sequence shown here is derived from an EMBL/GenBank/DDBJ whole genome shotgun (WGS) entry which is preliminary data.</text>
</comment>
<organism evidence="2 3">
    <name type="scientific">Pararge aegeria aegeria</name>
    <dbReference type="NCBI Taxonomy" id="348720"/>
    <lineage>
        <taxon>Eukaryota</taxon>
        <taxon>Metazoa</taxon>
        <taxon>Ecdysozoa</taxon>
        <taxon>Arthropoda</taxon>
        <taxon>Hexapoda</taxon>
        <taxon>Insecta</taxon>
        <taxon>Pterygota</taxon>
        <taxon>Neoptera</taxon>
        <taxon>Endopterygota</taxon>
        <taxon>Lepidoptera</taxon>
        <taxon>Glossata</taxon>
        <taxon>Ditrysia</taxon>
        <taxon>Papilionoidea</taxon>
        <taxon>Nymphalidae</taxon>
        <taxon>Satyrinae</taxon>
        <taxon>Satyrini</taxon>
        <taxon>Parargina</taxon>
        <taxon>Pararge</taxon>
    </lineage>
</organism>
<accession>A0A8S4QT77</accession>
<name>A0A8S4QT77_9NEOP</name>
<sequence length="86" mass="10296">MVRGRLHESQLKQTRKNIKCIKQYVSLRIPKPDLRDFEQALQSRIIEMKSTQEKYDIFEQTIKEIENKNAQNKAVQDKMGREAKEF</sequence>
<feature type="coiled-coil region" evidence="1">
    <location>
        <begin position="48"/>
        <end position="78"/>
    </location>
</feature>
<dbReference type="AlphaFoldDB" id="A0A8S4QT77"/>
<evidence type="ECO:0000256" key="1">
    <source>
        <dbReference type="SAM" id="Coils"/>
    </source>
</evidence>
<keyword evidence="1" id="KW-0175">Coiled coil</keyword>